<organism evidence="6 7">
    <name type="scientific">Methanohalarchaeum thermophilum</name>
    <dbReference type="NCBI Taxonomy" id="1903181"/>
    <lineage>
        <taxon>Archaea</taxon>
        <taxon>Methanobacteriati</taxon>
        <taxon>Methanobacteriota</taxon>
        <taxon>Methanonatronarchaeia</taxon>
        <taxon>Methanonatronarchaeales</taxon>
        <taxon>Methanonatronarchaeaceae</taxon>
        <taxon>Candidatus Methanohalarchaeum</taxon>
    </lineage>
</organism>
<dbReference type="GO" id="GO:0016301">
    <property type="term" value="F:kinase activity"/>
    <property type="evidence" value="ECO:0007669"/>
    <property type="project" value="UniProtKB-KW"/>
</dbReference>
<protein>
    <submittedName>
        <fullName evidence="6">Sugar kinase ribokinase family</fullName>
    </submittedName>
</protein>
<dbReference type="PANTHER" id="PTHR10584:SF166">
    <property type="entry name" value="RIBOKINASE"/>
    <property type="match status" value="1"/>
</dbReference>
<dbReference type="FunCoup" id="A0A1Q6DTC3">
    <property type="interactions" value="87"/>
</dbReference>
<evidence type="ECO:0000256" key="2">
    <source>
        <dbReference type="ARBA" id="ARBA00022679"/>
    </source>
</evidence>
<keyword evidence="2 4" id="KW-0808">Transferase</keyword>
<keyword evidence="3 4" id="KW-0418">Kinase</keyword>
<dbReference type="Gene3D" id="3.40.1190.20">
    <property type="match status" value="1"/>
</dbReference>
<keyword evidence="7" id="KW-1185">Reference proteome</keyword>
<dbReference type="SUPFAM" id="SSF53613">
    <property type="entry name" value="Ribokinase-like"/>
    <property type="match status" value="1"/>
</dbReference>
<dbReference type="PRINTS" id="PR00990">
    <property type="entry name" value="RIBOKINASE"/>
</dbReference>
<dbReference type="CDD" id="cd01942">
    <property type="entry name" value="ribokinase_group_A"/>
    <property type="match status" value="1"/>
</dbReference>
<dbReference type="PANTHER" id="PTHR10584">
    <property type="entry name" value="SUGAR KINASE"/>
    <property type="match status" value="1"/>
</dbReference>
<accession>A0A1Q6DTC3</accession>
<dbReference type="AlphaFoldDB" id="A0A1Q6DTC3"/>
<dbReference type="EMBL" id="MSDW01000001">
    <property type="protein sequence ID" value="OKY77606.1"/>
    <property type="molecule type" value="Genomic_DNA"/>
</dbReference>
<dbReference type="STRING" id="1903181.BTN85_0074"/>
<name>A0A1Q6DTC3_METT1</name>
<dbReference type="Proteomes" id="UP000185744">
    <property type="component" value="Unassembled WGS sequence"/>
</dbReference>
<feature type="domain" description="Carbohydrate kinase PfkB" evidence="5">
    <location>
        <begin position="2"/>
        <end position="280"/>
    </location>
</feature>
<comment type="caution">
    <text evidence="6">The sequence shown here is derived from an EMBL/GenBank/DDBJ whole genome shotgun (WGS) entry which is preliminary data.</text>
</comment>
<evidence type="ECO:0000256" key="3">
    <source>
        <dbReference type="ARBA" id="ARBA00022777"/>
    </source>
</evidence>
<comment type="similarity">
    <text evidence="1 4">Belongs to the carbohydrate kinase PfkB family.</text>
</comment>
<proteinExistence type="inferred from homology"/>
<dbReference type="InterPro" id="IPR002139">
    <property type="entry name" value="Ribo/fructo_kinase"/>
</dbReference>
<dbReference type="InterPro" id="IPR002173">
    <property type="entry name" value="Carboh/pur_kinase_PfkB_CS"/>
</dbReference>
<gene>
    <name evidence="6" type="ORF">BTN85_0074</name>
</gene>
<dbReference type="InterPro" id="IPR029056">
    <property type="entry name" value="Ribokinase-like"/>
</dbReference>
<dbReference type="GO" id="GO:0006796">
    <property type="term" value="P:phosphate-containing compound metabolic process"/>
    <property type="evidence" value="ECO:0007669"/>
    <property type="project" value="UniProtKB-ARBA"/>
</dbReference>
<evidence type="ECO:0000256" key="4">
    <source>
        <dbReference type="RuleBase" id="RU003704"/>
    </source>
</evidence>
<dbReference type="PROSITE" id="PS00583">
    <property type="entry name" value="PFKB_KINASES_1"/>
    <property type="match status" value="1"/>
</dbReference>
<dbReference type="InterPro" id="IPR011611">
    <property type="entry name" value="PfkB_dom"/>
</dbReference>
<dbReference type="InParanoid" id="A0A1Q6DTC3"/>
<evidence type="ECO:0000256" key="1">
    <source>
        <dbReference type="ARBA" id="ARBA00010688"/>
    </source>
</evidence>
<reference evidence="6" key="1">
    <citation type="submission" date="2016-12" db="EMBL/GenBank/DDBJ databases">
        <title>Discovery of methanogenic haloarchaea.</title>
        <authorList>
            <person name="Sorokin D.Y."/>
            <person name="Makarova K.S."/>
            <person name="Abbas B."/>
            <person name="Ferrer M."/>
            <person name="Golyshin P.N."/>
        </authorList>
    </citation>
    <scope>NUCLEOTIDE SEQUENCE [LARGE SCALE GENOMIC DNA]</scope>
    <source>
        <strain evidence="6">HMET1</strain>
    </source>
</reference>
<dbReference type="Pfam" id="PF00294">
    <property type="entry name" value="PfkB"/>
    <property type="match status" value="1"/>
</dbReference>
<evidence type="ECO:0000313" key="7">
    <source>
        <dbReference type="Proteomes" id="UP000185744"/>
    </source>
</evidence>
<sequence>MILTVGHTAIDHICKIPHFPSKNSSIYIKEYDKLFGGGAANVAAVLAAIGASSSLLSPIGEGFIESGYRTHLDKLGLDLDYLIETDEKMANAFVYTDEAGDQSTFFFWGASGKFEEMDPPESIEEFDLVHLAPSDPSFNLKVAEKGDYVSFDPGQDLPVYSSEDLENIIREVNILFTNQHELKKILGKLDIDKNELIDLLDILVVTCDEEGSTVYFDERTIEIDALDVELVDPTGAGDGYRAGFLYGLEKGYEPKVCGRLASTVASFIVEETGCQTNLPSWSEVKNRYKDNFGDK</sequence>
<dbReference type="PROSITE" id="PS00584">
    <property type="entry name" value="PFKB_KINASES_2"/>
    <property type="match status" value="1"/>
</dbReference>
<evidence type="ECO:0000259" key="5">
    <source>
        <dbReference type="Pfam" id="PF00294"/>
    </source>
</evidence>
<evidence type="ECO:0000313" key="6">
    <source>
        <dbReference type="EMBL" id="OKY77606.1"/>
    </source>
</evidence>